<keyword evidence="2" id="KW-1185">Reference proteome</keyword>
<gene>
    <name evidence="1" type="ORF">THIOM_004319</name>
</gene>
<organism evidence="1 2">
    <name type="scientific">Candidatus Thiomargarita nelsonii</name>
    <dbReference type="NCBI Taxonomy" id="1003181"/>
    <lineage>
        <taxon>Bacteria</taxon>
        <taxon>Pseudomonadati</taxon>
        <taxon>Pseudomonadota</taxon>
        <taxon>Gammaproteobacteria</taxon>
        <taxon>Thiotrichales</taxon>
        <taxon>Thiotrichaceae</taxon>
        <taxon>Thiomargarita</taxon>
    </lineage>
</organism>
<comment type="caution">
    <text evidence="1">The sequence shown here is derived from an EMBL/GenBank/DDBJ whole genome shotgun (WGS) entry which is preliminary data.</text>
</comment>
<dbReference type="Proteomes" id="UP000076962">
    <property type="component" value="Unassembled WGS sequence"/>
</dbReference>
<accession>A0A176RW67</accession>
<proteinExistence type="predicted"/>
<evidence type="ECO:0000313" key="1">
    <source>
        <dbReference type="EMBL" id="OAD20000.1"/>
    </source>
</evidence>
<dbReference type="EMBL" id="LUTY01002583">
    <property type="protein sequence ID" value="OAD20000.1"/>
    <property type="molecule type" value="Genomic_DNA"/>
</dbReference>
<dbReference type="AlphaFoldDB" id="A0A176RW67"/>
<sequence>MKPTIHKNKVRSFRVNAIRYRFSTTNWEINELKTANQRSGATTRDCPIVPRK</sequence>
<name>A0A176RW67_9GAMM</name>
<protein>
    <submittedName>
        <fullName evidence="1">Uncharacterized protein</fullName>
    </submittedName>
</protein>
<evidence type="ECO:0000313" key="2">
    <source>
        <dbReference type="Proteomes" id="UP000076962"/>
    </source>
</evidence>
<reference evidence="1 2" key="1">
    <citation type="submission" date="2016-05" db="EMBL/GenBank/DDBJ databases">
        <title>Single-cell genome of chain-forming Candidatus Thiomargarita nelsonii and comparison to other large sulfur-oxidizing bacteria.</title>
        <authorList>
            <person name="Winkel M."/>
            <person name="Salman V."/>
            <person name="Woyke T."/>
            <person name="Schulz-Vogt H."/>
            <person name="Richter M."/>
            <person name="Flood B."/>
            <person name="Bailey J."/>
            <person name="Amann R."/>
            <person name="Mussmann M."/>
        </authorList>
    </citation>
    <scope>NUCLEOTIDE SEQUENCE [LARGE SCALE GENOMIC DNA]</scope>
    <source>
        <strain evidence="1 2">THI036</strain>
    </source>
</reference>